<dbReference type="InterPro" id="IPR000399">
    <property type="entry name" value="TPP-bd_CS"/>
</dbReference>
<dbReference type="Proteomes" id="UP001595993">
    <property type="component" value="Unassembled WGS sequence"/>
</dbReference>
<sequence length="655" mass="66832">MASTTLTGGEAVVQALAAHGVTQAFGIPGTHNLEIYRHLAAYGVAHVTPRHEQGAGYAADAYARVSGRPGVAITTTGPALLNIAAAVGQAYSDSVPLLVVSPGMPLRHPRQSTGLLHEMRSQSEALRGVAAFSHRVSTVDEIGAAVARAFTLFATQRPRPGHIEIPLDLLEAVEPVGAVRTAPPAGAAVPPSGEIRRAVDALLAARRPALVLGGGARGAAAELLTLAEELGAPVVTTGNGKGVVDESHPLSLGVSLHSQAVQRWLARRDVVLAVGTELAESDLWSPPPALSGTLVRVDLDPAQMYAAIPADVALVGDARQVVGTLLAAYRIGTGGVGERVGSGAGAGEPGERGPGGREPGRGEPGGRGPVGQRPGERGPGGHGPLGGEPGRGEPDVLGLSATRPARDTGAMMPRAAELRLVRDTGSGDQDADAGIGTASGTADLWLAHDARAEETAAPSAAEQVAGLRLARDAETQDRDARWLPYLRAIRTVLAADAVITSDSAQCCYYGALPHLPVGPDARYLHPTGFGTLGYALPAAIGAKTAHPDRQVIALSGDGGLQFSVQELATAAQLRLPLPVVVFDNGGYGEIRDEMAARGDVPAAVDFAPVDLPALARAYGGHGEHAATPEALAAALTRALGTPGPTVITVPEETTR</sequence>
<evidence type="ECO:0000256" key="1">
    <source>
        <dbReference type="ARBA" id="ARBA00001964"/>
    </source>
</evidence>
<comment type="similarity">
    <text evidence="2 4">Belongs to the TPP enzyme family.</text>
</comment>
<reference evidence="10" key="1">
    <citation type="journal article" date="2019" name="Int. J. Syst. Evol. Microbiol.">
        <title>The Global Catalogue of Microorganisms (GCM) 10K type strain sequencing project: providing services to taxonomists for standard genome sequencing and annotation.</title>
        <authorList>
            <consortium name="The Broad Institute Genomics Platform"/>
            <consortium name="The Broad Institute Genome Sequencing Center for Infectious Disease"/>
            <person name="Wu L."/>
            <person name="Ma J."/>
        </authorList>
    </citation>
    <scope>NUCLEOTIDE SEQUENCE [LARGE SCALE GENOMIC DNA]</scope>
    <source>
        <strain evidence="10">CGMCC 4.7139</strain>
    </source>
</reference>
<comment type="caution">
    <text evidence="9">The sequence shown here is derived from an EMBL/GenBank/DDBJ whole genome shotgun (WGS) entry which is preliminary data.</text>
</comment>
<dbReference type="EMBL" id="JBHSFE010000038">
    <property type="protein sequence ID" value="MFC4612862.1"/>
    <property type="molecule type" value="Genomic_DNA"/>
</dbReference>
<dbReference type="InterPro" id="IPR011766">
    <property type="entry name" value="TPP_enzyme_TPP-bd"/>
</dbReference>
<evidence type="ECO:0000259" key="7">
    <source>
        <dbReference type="Pfam" id="PF02775"/>
    </source>
</evidence>
<dbReference type="InterPro" id="IPR012000">
    <property type="entry name" value="Thiamin_PyroP_enz_cen_dom"/>
</dbReference>
<evidence type="ECO:0000256" key="5">
    <source>
        <dbReference type="SAM" id="MobiDB-lite"/>
    </source>
</evidence>
<feature type="compositionally biased region" description="Basic and acidic residues" evidence="5">
    <location>
        <begin position="349"/>
        <end position="361"/>
    </location>
</feature>
<dbReference type="PROSITE" id="PS00187">
    <property type="entry name" value="TPP_ENZYMES"/>
    <property type="match status" value="1"/>
</dbReference>
<accession>A0ABV9GIF5</accession>
<evidence type="ECO:0000256" key="4">
    <source>
        <dbReference type="RuleBase" id="RU362132"/>
    </source>
</evidence>
<dbReference type="PANTHER" id="PTHR18968:SF13">
    <property type="entry name" value="ACETOLACTATE SYNTHASE CATALYTIC SUBUNIT, MITOCHONDRIAL"/>
    <property type="match status" value="1"/>
</dbReference>
<dbReference type="SUPFAM" id="SSF52467">
    <property type="entry name" value="DHS-like NAD/FAD-binding domain"/>
    <property type="match status" value="1"/>
</dbReference>
<evidence type="ECO:0000256" key="3">
    <source>
        <dbReference type="ARBA" id="ARBA00023052"/>
    </source>
</evidence>
<feature type="domain" description="Thiamine pyrophosphate enzyme central" evidence="6">
    <location>
        <begin position="195"/>
        <end position="323"/>
    </location>
</feature>
<dbReference type="InterPro" id="IPR029035">
    <property type="entry name" value="DHS-like_NAD/FAD-binding_dom"/>
</dbReference>
<organism evidence="9 10">
    <name type="scientific">Streptomyces maoxianensis</name>
    <dbReference type="NCBI Taxonomy" id="1459942"/>
    <lineage>
        <taxon>Bacteria</taxon>
        <taxon>Bacillati</taxon>
        <taxon>Actinomycetota</taxon>
        <taxon>Actinomycetes</taxon>
        <taxon>Kitasatosporales</taxon>
        <taxon>Streptomycetaceae</taxon>
        <taxon>Streptomyces</taxon>
    </lineage>
</organism>
<proteinExistence type="inferred from homology"/>
<evidence type="ECO:0000259" key="8">
    <source>
        <dbReference type="Pfam" id="PF02776"/>
    </source>
</evidence>
<dbReference type="SUPFAM" id="SSF52518">
    <property type="entry name" value="Thiamin diphosphate-binding fold (THDP-binding)"/>
    <property type="match status" value="2"/>
</dbReference>
<gene>
    <name evidence="9" type="ORF">ACFO9E_34715</name>
</gene>
<dbReference type="InterPro" id="IPR012001">
    <property type="entry name" value="Thiamin_PyroP_enz_TPP-bd_dom"/>
</dbReference>
<dbReference type="RefSeq" id="WP_381203275.1">
    <property type="nucleotide sequence ID" value="NZ_JBHSFE010000038.1"/>
</dbReference>
<dbReference type="Pfam" id="PF02776">
    <property type="entry name" value="TPP_enzyme_N"/>
    <property type="match status" value="1"/>
</dbReference>
<feature type="region of interest" description="Disordered" evidence="5">
    <location>
        <begin position="337"/>
        <end position="411"/>
    </location>
</feature>
<protein>
    <submittedName>
        <fullName evidence="9">Thiamine pyrophosphate-dependent enzyme</fullName>
    </submittedName>
</protein>
<dbReference type="CDD" id="cd00568">
    <property type="entry name" value="TPP_enzymes"/>
    <property type="match status" value="1"/>
</dbReference>
<keyword evidence="10" id="KW-1185">Reference proteome</keyword>
<feature type="domain" description="Thiamine pyrophosphate enzyme N-terminal TPP-binding" evidence="8">
    <location>
        <begin position="7"/>
        <end position="110"/>
    </location>
</feature>
<feature type="compositionally biased region" description="Gly residues" evidence="5">
    <location>
        <begin position="337"/>
        <end position="348"/>
    </location>
</feature>
<dbReference type="Gene3D" id="3.40.50.970">
    <property type="match status" value="2"/>
</dbReference>
<dbReference type="CDD" id="cd07035">
    <property type="entry name" value="TPP_PYR_POX_like"/>
    <property type="match status" value="1"/>
</dbReference>
<dbReference type="InterPro" id="IPR045229">
    <property type="entry name" value="TPP_enz"/>
</dbReference>
<dbReference type="InterPro" id="IPR029061">
    <property type="entry name" value="THDP-binding"/>
</dbReference>
<dbReference type="Pfam" id="PF02775">
    <property type="entry name" value="TPP_enzyme_C"/>
    <property type="match status" value="1"/>
</dbReference>
<dbReference type="Pfam" id="PF00205">
    <property type="entry name" value="TPP_enzyme_M"/>
    <property type="match status" value="1"/>
</dbReference>
<dbReference type="Gene3D" id="3.40.50.1220">
    <property type="entry name" value="TPP-binding domain"/>
    <property type="match status" value="1"/>
</dbReference>
<name>A0ABV9GIF5_9ACTN</name>
<evidence type="ECO:0000313" key="9">
    <source>
        <dbReference type="EMBL" id="MFC4612862.1"/>
    </source>
</evidence>
<evidence type="ECO:0000259" key="6">
    <source>
        <dbReference type="Pfam" id="PF00205"/>
    </source>
</evidence>
<evidence type="ECO:0000256" key="2">
    <source>
        <dbReference type="ARBA" id="ARBA00007812"/>
    </source>
</evidence>
<feature type="compositionally biased region" description="Gly residues" evidence="5">
    <location>
        <begin position="377"/>
        <end position="389"/>
    </location>
</feature>
<comment type="cofactor">
    <cofactor evidence="1">
        <name>thiamine diphosphate</name>
        <dbReference type="ChEBI" id="CHEBI:58937"/>
    </cofactor>
</comment>
<dbReference type="PANTHER" id="PTHR18968">
    <property type="entry name" value="THIAMINE PYROPHOSPHATE ENZYMES"/>
    <property type="match status" value="1"/>
</dbReference>
<keyword evidence="3 4" id="KW-0786">Thiamine pyrophosphate</keyword>
<feature type="domain" description="Thiamine pyrophosphate enzyme TPP-binding" evidence="7">
    <location>
        <begin position="512"/>
        <end position="649"/>
    </location>
</feature>
<evidence type="ECO:0000313" key="10">
    <source>
        <dbReference type="Proteomes" id="UP001595993"/>
    </source>
</evidence>